<dbReference type="AlphaFoldDB" id="A0AB32VZK2"/>
<dbReference type="GO" id="GO:0016874">
    <property type="term" value="F:ligase activity"/>
    <property type="evidence" value="ECO:0007669"/>
    <property type="project" value="UniProtKB-KW"/>
</dbReference>
<name>A0AB32VZK2_THECC</name>
<keyword evidence="2" id="KW-0436">Ligase</keyword>
<evidence type="ECO:0000313" key="2">
    <source>
        <dbReference type="RefSeq" id="XP_017971364.1"/>
    </source>
</evidence>
<evidence type="ECO:0000313" key="1">
    <source>
        <dbReference type="Proteomes" id="UP000694886"/>
    </source>
</evidence>
<reference evidence="2" key="2">
    <citation type="submission" date="2025-08" db="UniProtKB">
        <authorList>
            <consortium name="RefSeq"/>
        </authorList>
    </citation>
    <scope>IDENTIFICATION</scope>
</reference>
<sequence length="108" mass="11958">MQIGCVSGCRLISPEVLHSVLAECANLSCLGAKTACKVGALRCYSSEVDDAAFETNKERALWDAFFFTKSKIHPGIEVDDFIEISSELVQPLEYFFQSNNCDGGRWNN</sequence>
<proteinExistence type="predicted"/>
<dbReference type="Proteomes" id="UP000694886">
    <property type="component" value="Chromosome 1"/>
</dbReference>
<accession>A0AB32VZK2</accession>
<dbReference type="RefSeq" id="XP_017971364.1">
    <property type="nucleotide sequence ID" value="XM_018115875.1"/>
</dbReference>
<organism evidence="1 2">
    <name type="scientific">Theobroma cacao</name>
    <name type="common">Cacao</name>
    <name type="synonym">Cocoa</name>
    <dbReference type="NCBI Taxonomy" id="3641"/>
    <lineage>
        <taxon>Eukaryota</taxon>
        <taxon>Viridiplantae</taxon>
        <taxon>Streptophyta</taxon>
        <taxon>Embryophyta</taxon>
        <taxon>Tracheophyta</taxon>
        <taxon>Spermatophyta</taxon>
        <taxon>Magnoliopsida</taxon>
        <taxon>eudicotyledons</taxon>
        <taxon>Gunneridae</taxon>
        <taxon>Pentapetalae</taxon>
        <taxon>rosids</taxon>
        <taxon>malvids</taxon>
        <taxon>Malvales</taxon>
        <taxon>Malvaceae</taxon>
        <taxon>Byttnerioideae</taxon>
        <taxon>Theobroma</taxon>
    </lineage>
</organism>
<protein>
    <submittedName>
        <fullName evidence="2">Glycine--tRNA ligase, chloroplastic/mitochondrial 2 isoform X2</fullName>
    </submittedName>
</protein>
<reference evidence="1" key="1">
    <citation type="journal article" date="1997" name="Nucleic Acids Res.">
        <title>tRNAscan-SE: a program for improved detection of transfer RNA genes in genomic sequence.</title>
        <authorList>
            <person name="Lowe T.M."/>
            <person name="Eddy S.R."/>
        </authorList>
    </citation>
    <scope>NUCLEOTIDE SEQUENCE [LARGE SCALE GENOMIC DNA]</scope>
    <source>
        <strain evidence="1">r\B97-61/B2</strain>
    </source>
</reference>
<dbReference type="Gramene" id="Tc01v2_t029410.3">
    <property type="protein sequence ID" value="Tc01v2_p029410.3"/>
    <property type="gene ID" value="Tc01v2_g029410"/>
</dbReference>
<dbReference type="GeneID" id="18614056"/>
<gene>
    <name evidence="2" type="primary">LOC18614056</name>
</gene>